<reference evidence="2 3" key="1">
    <citation type="submission" date="2021-08" db="EMBL/GenBank/DDBJ databases">
        <title>Streptomyces sp. PTM05 isolated from lichen.</title>
        <authorList>
            <person name="Somphong A."/>
            <person name="Phongsopitanun W."/>
            <person name="Tanasupawat S."/>
        </authorList>
    </citation>
    <scope>NUCLEOTIDE SEQUENCE [LARGE SCALE GENOMIC DNA]</scope>
    <source>
        <strain evidence="2 3">Ptm05</strain>
    </source>
</reference>
<accession>A0ABS7QZX2</accession>
<dbReference type="InterPro" id="IPR000073">
    <property type="entry name" value="AB_hydrolase_1"/>
</dbReference>
<dbReference type="EMBL" id="JAINVZ010000022">
    <property type="protein sequence ID" value="MBY8888241.1"/>
    <property type="molecule type" value="Genomic_DNA"/>
</dbReference>
<sequence>MTTSAPASTTRVIDLRDGLSITLQDLGDPAATTGVLMLHGGAGPRSMGGFAAAVSRHARVVVPTHPGFDGTPRPEWADSVADLAVAYLDLLDELGLRDVLVAGSSVGGWIAAEMALRDTGRRIGRLVLLGATGIAPEPPLEFADPAAIGPVRTGELAFHDPAFRPDPATLGEDQKAVMAANQRALAVYAGDPFCHDPKLRGRLHRGTVPVLVLAGEQDGIAPFAYQRTLASAFPRATFRPVAEAGHFPHIEQPEVVLEAIGAFADAERESPAH</sequence>
<protein>
    <submittedName>
        <fullName evidence="2">Alpha/beta hydrolase</fullName>
    </submittedName>
</protein>
<dbReference type="InterPro" id="IPR029058">
    <property type="entry name" value="AB_hydrolase_fold"/>
</dbReference>
<keyword evidence="3" id="KW-1185">Reference proteome</keyword>
<dbReference type="Pfam" id="PF12697">
    <property type="entry name" value="Abhydrolase_6"/>
    <property type="match status" value="1"/>
</dbReference>
<organism evidence="2 3">
    <name type="scientific">Streptantibioticus parmotrematis</name>
    <dbReference type="NCBI Taxonomy" id="2873249"/>
    <lineage>
        <taxon>Bacteria</taxon>
        <taxon>Bacillati</taxon>
        <taxon>Actinomycetota</taxon>
        <taxon>Actinomycetes</taxon>
        <taxon>Kitasatosporales</taxon>
        <taxon>Streptomycetaceae</taxon>
        <taxon>Streptantibioticus</taxon>
    </lineage>
</organism>
<dbReference type="PANTHER" id="PTHR43433">
    <property type="entry name" value="HYDROLASE, ALPHA/BETA FOLD FAMILY PROTEIN"/>
    <property type="match status" value="1"/>
</dbReference>
<dbReference type="PRINTS" id="PR00111">
    <property type="entry name" value="ABHYDROLASE"/>
</dbReference>
<evidence type="ECO:0000313" key="3">
    <source>
        <dbReference type="Proteomes" id="UP001198565"/>
    </source>
</evidence>
<keyword evidence="2" id="KW-0378">Hydrolase</keyword>
<feature type="domain" description="AB hydrolase-1" evidence="1">
    <location>
        <begin position="35"/>
        <end position="259"/>
    </location>
</feature>
<name>A0ABS7QZX2_9ACTN</name>
<comment type="caution">
    <text evidence="2">The sequence shown here is derived from an EMBL/GenBank/DDBJ whole genome shotgun (WGS) entry which is preliminary data.</text>
</comment>
<evidence type="ECO:0000313" key="2">
    <source>
        <dbReference type="EMBL" id="MBY8888241.1"/>
    </source>
</evidence>
<dbReference type="SUPFAM" id="SSF53474">
    <property type="entry name" value="alpha/beta-Hydrolases"/>
    <property type="match status" value="1"/>
</dbReference>
<dbReference type="Gene3D" id="3.40.50.1820">
    <property type="entry name" value="alpha/beta hydrolase"/>
    <property type="match status" value="1"/>
</dbReference>
<dbReference type="GO" id="GO:0016787">
    <property type="term" value="F:hydrolase activity"/>
    <property type="evidence" value="ECO:0007669"/>
    <property type="project" value="UniProtKB-KW"/>
</dbReference>
<gene>
    <name evidence="2" type="ORF">K7472_25870</name>
</gene>
<dbReference type="PANTHER" id="PTHR43433:SF5">
    <property type="entry name" value="AB HYDROLASE-1 DOMAIN-CONTAINING PROTEIN"/>
    <property type="match status" value="1"/>
</dbReference>
<dbReference type="RefSeq" id="WP_222980962.1">
    <property type="nucleotide sequence ID" value="NZ_JAINVZ010000022.1"/>
</dbReference>
<dbReference type="InterPro" id="IPR050471">
    <property type="entry name" value="AB_hydrolase"/>
</dbReference>
<evidence type="ECO:0000259" key="1">
    <source>
        <dbReference type="Pfam" id="PF12697"/>
    </source>
</evidence>
<proteinExistence type="predicted"/>
<dbReference type="Proteomes" id="UP001198565">
    <property type="component" value="Unassembled WGS sequence"/>
</dbReference>